<dbReference type="Proteomes" id="UP000829685">
    <property type="component" value="Unassembled WGS sequence"/>
</dbReference>
<gene>
    <name evidence="2" type="ORF">JX265_008769</name>
</gene>
<accession>A0A9Q0AJU6</accession>
<feature type="compositionally biased region" description="Polar residues" evidence="1">
    <location>
        <begin position="209"/>
        <end position="218"/>
    </location>
</feature>
<comment type="caution">
    <text evidence="2">The sequence shown here is derived from an EMBL/GenBank/DDBJ whole genome shotgun (WGS) entry which is preliminary data.</text>
</comment>
<dbReference type="EMBL" id="JAFIMR010000025">
    <property type="protein sequence ID" value="KAI1863552.1"/>
    <property type="molecule type" value="Genomic_DNA"/>
</dbReference>
<sequence>MSSALLWVPAGKYDSVSPLWQDQYIWSPVPVDKSLPLHQTSFLEIDESEAATAVRSRANTSTSNTTRQNISALVSERVLDHEAGERDAAELDQAMGIKGRHHGSTSAFLVAPAKRQPLTPTVENKPKGTVLRPDLSKAKRLRSFHLLRKARTGSFTRPAALETYDQTHEKTSVAVTKAPEAPGEDEEPTLTETSAGKETCGDTAKEPSKGTSQRSVGNQRARPRQRKDRLAKVKAQRGIDDTHKPDTKVQQALIQAPIESQQQPLSNTPSGSQSMSLKLDLNLDIEVQLKVTLRGDLTLSLMN</sequence>
<evidence type="ECO:0000256" key="1">
    <source>
        <dbReference type="SAM" id="MobiDB-lite"/>
    </source>
</evidence>
<evidence type="ECO:0000313" key="2">
    <source>
        <dbReference type="EMBL" id="KAI1863552.1"/>
    </source>
</evidence>
<keyword evidence="3" id="KW-1185">Reference proteome</keyword>
<feature type="region of interest" description="Disordered" evidence="1">
    <location>
        <begin position="158"/>
        <end position="247"/>
    </location>
</feature>
<dbReference type="AlphaFoldDB" id="A0A9Q0AJU6"/>
<feature type="compositionally biased region" description="Basic and acidic residues" evidence="1">
    <location>
        <begin position="237"/>
        <end position="247"/>
    </location>
</feature>
<name>A0A9Q0AJU6_9PEZI</name>
<organism evidence="2 3">
    <name type="scientific">Neoarthrinium moseri</name>
    <dbReference type="NCBI Taxonomy" id="1658444"/>
    <lineage>
        <taxon>Eukaryota</taxon>
        <taxon>Fungi</taxon>
        <taxon>Dikarya</taxon>
        <taxon>Ascomycota</taxon>
        <taxon>Pezizomycotina</taxon>
        <taxon>Sordariomycetes</taxon>
        <taxon>Xylariomycetidae</taxon>
        <taxon>Amphisphaeriales</taxon>
        <taxon>Apiosporaceae</taxon>
        <taxon>Neoarthrinium</taxon>
    </lineage>
</organism>
<reference evidence="2" key="1">
    <citation type="submission" date="2021-03" db="EMBL/GenBank/DDBJ databases">
        <title>Revisited historic fungal species revealed as producer of novel bioactive compounds through whole genome sequencing and comparative genomics.</title>
        <authorList>
            <person name="Vignolle G.A."/>
            <person name="Hochenegger N."/>
            <person name="Mach R.L."/>
            <person name="Mach-Aigner A.R."/>
            <person name="Javad Rahimi M."/>
            <person name="Salim K.A."/>
            <person name="Chan C.M."/>
            <person name="Lim L.B.L."/>
            <person name="Cai F."/>
            <person name="Druzhinina I.S."/>
            <person name="U'Ren J.M."/>
            <person name="Derntl C."/>
        </authorList>
    </citation>
    <scope>NUCLEOTIDE SEQUENCE</scope>
    <source>
        <strain evidence="2">TUCIM 5799</strain>
    </source>
</reference>
<proteinExistence type="predicted"/>
<feature type="compositionally biased region" description="Basic residues" evidence="1">
    <location>
        <begin position="221"/>
        <end position="235"/>
    </location>
</feature>
<evidence type="ECO:0000313" key="3">
    <source>
        <dbReference type="Proteomes" id="UP000829685"/>
    </source>
</evidence>
<protein>
    <submittedName>
        <fullName evidence="2">Uncharacterized protein</fullName>
    </submittedName>
</protein>
<feature type="compositionally biased region" description="Basic and acidic residues" evidence="1">
    <location>
        <begin position="199"/>
        <end position="208"/>
    </location>
</feature>